<accession>A0A453JKB1</accession>
<reference evidence="2" key="2">
    <citation type="journal article" date="2017" name="Nat. Plants">
        <title>The Aegilops tauschii genome reveals multiple impacts of transposons.</title>
        <authorList>
            <person name="Zhao G."/>
            <person name="Zou C."/>
            <person name="Li K."/>
            <person name="Wang K."/>
            <person name="Li T."/>
            <person name="Gao L."/>
            <person name="Zhang X."/>
            <person name="Wang H."/>
            <person name="Yang Z."/>
            <person name="Liu X."/>
            <person name="Jiang W."/>
            <person name="Mao L."/>
            <person name="Kong X."/>
            <person name="Jiao Y."/>
            <person name="Jia J."/>
        </authorList>
    </citation>
    <scope>NUCLEOTIDE SEQUENCE [LARGE SCALE GENOMIC DNA]</scope>
    <source>
        <strain evidence="2">cv. AL8/78</strain>
    </source>
</reference>
<reference evidence="1" key="3">
    <citation type="journal article" date="2017" name="Nature">
        <title>Genome sequence of the progenitor of the wheat D genome Aegilops tauschii.</title>
        <authorList>
            <person name="Luo M.C."/>
            <person name="Gu Y.Q."/>
            <person name="Puiu D."/>
            <person name="Wang H."/>
            <person name="Twardziok S.O."/>
            <person name="Deal K.R."/>
            <person name="Huo N."/>
            <person name="Zhu T."/>
            <person name="Wang L."/>
            <person name="Wang Y."/>
            <person name="McGuire P.E."/>
            <person name="Liu S."/>
            <person name="Long H."/>
            <person name="Ramasamy R.K."/>
            <person name="Rodriguez J.C."/>
            <person name="Van S.L."/>
            <person name="Yuan L."/>
            <person name="Wang Z."/>
            <person name="Xia Z."/>
            <person name="Xiao L."/>
            <person name="Anderson O.D."/>
            <person name="Ouyang S."/>
            <person name="Liang Y."/>
            <person name="Zimin A.V."/>
            <person name="Pertea G."/>
            <person name="Qi P."/>
            <person name="Bennetzen J.L."/>
            <person name="Dai X."/>
            <person name="Dawson M.W."/>
            <person name="Muller H.G."/>
            <person name="Kugler K."/>
            <person name="Rivarola-Duarte L."/>
            <person name="Spannagl M."/>
            <person name="Mayer K.F.X."/>
            <person name="Lu F.H."/>
            <person name="Bevan M.W."/>
            <person name="Leroy P."/>
            <person name="Li P."/>
            <person name="You F.M."/>
            <person name="Sun Q."/>
            <person name="Liu Z."/>
            <person name="Lyons E."/>
            <person name="Wicker T."/>
            <person name="Salzberg S.L."/>
            <person name="Devos K.M."/>
            <person name="Dvorak J."/>
        </authorList>
    </citation>
    <scope>NUCLEOTIDE SEQUENCE [LARGE SCALE GENOMIC DNA]</scope>
    <source>
        <strain evidence="1">cv. AL8/78</strain>
    </source>
</reference>
<proteinExistence type="predicted"/>
<reference evidence="1" key="5">
    <citation type="journal article" date="2021" name="G3 (Bethesda)">
        <title>Aegilops tauschii genome assembly Aet v5.0 features greater sequence contiguity and improved annotation.</title>
        <authorList>
            <person name="Wang L."/>
            <person name="Zhu T."/>
            <person name="Rodriguez J.C."/>
            <person name="Deal K.R."/>
            <person name="Dubcovsky J."/>
            <person name="McGuire P.E."/>
            <person name="Lux T."/>
            <person name="Spannagl M."/>
            <person name="Mayer K.F.X."/>
            <person name="Baldrich P."/>
            <person name="Meyers B.C."/>
            <person name="Huo N."/>
            <person name="Gu Y.Q."/>
            <person name="Zhou H."/>
            <person name="Devos K.M."/>
            <person name="Bennetzen J.L."/>
            <person name="Unver T."/>
            <person name="Budak H."/>
            <person name="Gulick P.J."/>
            <person name="Galiba G."/>
            <person name="Kalapos B."/>
            <person name="Nelson D.R."/>
            <person name="Li P."/>
            <person name="You F.M."/>
            <person name="Luo M.C."/>
            <person name="Dvorak J."/>
        </authorList>
    </citation>
    <scope>NUCLEOTIDE SEQUENCE [LARGE SCALE GENOMIC DNA]</scope>
    <source>
        <strain evidence="1">cv. AL8/78</strain>
    </source>
</reference>
<dbReference type="Proteomes" id="UP000015105">
    <property type="component" value="Chromosome 5D"/>
</dbReference>
<dbReference type="Gramene" id="AET5Gv20095000.9">
    <property type="protein sequence ID" value="AET5Gv20095000.9"/>
    <property type="gene ID" value="AET5Gv20095000"/>
</dbReference>
<evidence type="ECO:0000313" key="1">
    <source>
        <dbReference type="EnsemblPlants" id="AET5Gv20095000.9"/>
    </source>
</evidence>
<keyword evidence="2" id="KW-1185">Reference proteome</keyword>
<protein>
    <recommendedName>
        <fullName evidence="3">PDZ domain-containing protein</fullName>
    </recommendedName>
</protein>
<name>A0A453JKB1_AEGTS</name>
<evidence type="ECO:0000313" key="2">
    <source>
        <dbReference type="Proteomes" id="UP000015105"/>
    </source>
</evidence>
<sequence>MSLYSLFWSAKYLRRLGLVCFVLASLHFGLLKCDLTCNLSVFLQALPCNNQHHHYCSRIIHPVHDLDLKAVRMLNIYRRDELSIRHNIKSGFIVDQVLRNTTAQKMGIRRGDVIDVMSLELGTTLSEFEDNLLEISWQFLEKELDPILDLQIQVHNLYDGESVCTVLPMRFRNATVNQHDSLEFEVTKK</sequence>
<reference evidence="2" key="1">
    <citation type="journal article" date="2014" name="Science">
        <title>Ancient hybridizations among the ancestral genomes of bread wheat.</title>
        <authorList>
            <consortium name="International Wheat Genome Sequencing Consortium,"/>
            <person name="Marcussen T."/>
            <person name="Sandve S.R."/>
            <person name="Heier L."/>
            <person name="Spannagl M."/>
            <person name="Pfeifer M."/>
            <person name="Jakobsen K.S."/>
            <person name="Wulff B.B."/>
            <person name="Steuernagel B."/>
            <person name="Mayer K.F."/>
            <person name="Olsen O.A."/>
        </authorList>
    </citation>
    <scope>NUCLEOTIDE SEQUENCE [LARGE SCALE GENOMIC DNA]</scope>
    <source>
        <strain evidence="2">cv. AL8/78</strain>
    </source>
</reference>
<dbReference type="AlphaFoldDB" id="A0A453JKB1"/>
<organism evidence="1 2">
    <name type="scientific">Aegilops tauschii subsp. strangulata</name>
    <name type="common">Goatgrass</name>
    <dbReference type="NCBI Taxonomy" id="200361"/>
    <lineage>
        <taxon>Eukaryota</taxon>
        <taxon>Viridiplantae</taxon>
        <taxon>Streptophyta</taxon>
        <taxon>Embryophyta</taxon>
        <taxon>Tracheophyta</taxon>
        <taxon>Spermatophyta</taxon>
        <taxon>Magnoliopsida</taxon>
        <taxon>Liliopsida</taxon>
        <taxon>Poales</taxon>
        <taxon>Poaceae</taxon>
        <taxon>BOP clade</taxon>
        <taxon>Pooideae</taxon>
        <taxon>Triticodae</taxon>
        <taxon>Triticeae</taxon>
        <taxon>Triticinae</taxon>
        <taxon>Aegilops</taxon>
    </lineage>
</organism>
<dbReference type="EnsemblPlants" id="AET5Gv20095000.9">
    <property type="protein sequence ID" value="AET5Gv20095000.9"/>
    <property type="gene ID" value="AET5Gv20095000"/>
</dbReference>
<evidence type="ECO:0008006" key="3">
    <source>
        <dbReference type="Google" id="ProtNLM"/>
    </source>
</evidence>
<reference evidence="1" key="4">
    <citation type="submission" date="2019-03" db="UniProtKB">
        <authorList>
            <consortium name="EnsemblPlants"/>
        </authorList>
    </citation>
    <scope>IDENTIFICATION</scope>
</reference>